<proteinExistence type="predicted"/>
<dbReference type="AlphaFoldDB" id="I0GNF4"/>
<comment type="subcellular location">
    <subcellularLocation>
        <location evidence="1">Cell membrane</location>
        <topology evidence="1">Multi-pass membrane protein</topology>
    </subcellularLocation>
</comment>
<evidence type="ECO:0000256" key="5">
    <source>
        <dbReference type="ARBA" id="ARBA00023136"/>
    </source>
</evidence>
<dbReference type="PANTHER" id="PTHR30250:SF26">
    <property type="entry name" value="PSMA PROTEIN"/>
    <property type="match status" value="1"/>
</dbReference>
<evidence type="ECO:0000256" key="1">
    <source>
        <dbReference type="ARBA" id="ARBA00004651"/>
    </source>
</evidence>
<dbReference type="HOGENOM" id="CLU_039594_1_0_9"/>
<dbReference type="EMBL" id="AP012292">
    <property type="protein sequence ID" value="BAL82291.1"/>
    <property type="molecule type" value="Genomic_DNA"/>
</dbReference>
<feature type="transmembrane region" description="Helical" evidence="6">
    <location>
        <begin position="53"/>
        <end position="73"/>
    </location>
</feature>
<dbReference type="PANTHER" id="PTHR30250">
    <property type="entry name" value="PST FAMILY PREDICTED COLANIC ACID TRANSPORTER"/>
    <property type="match status" value="1"/>
</dbReference>
<feature type="transmembrane region" description="Helical" evidence="6">
    <location>
        <begin position="85"/>
        <end position="110"/>
    </location>
</feature>
<feature type="transmembrane region" description="Helical" evidence="6">
    <location>
        <begin position="156"/>
        <end position="177"/>
    </location>
</feature>
<feature type="transmembrane region" description="Helical" evidence="6">
    <location>
        <begin position="435"/>
        <end position="456"/>
    </location>
</feature>
<keyword evidence="5 6" id="KW-0472">Membrane</keyword>
<dbReference type="Proteomes" id="UP000007887">
    <property type="component" value="Chromosome"/>
</dbReference>
<feature type="transmembrane region" description="Helical" evidence="6">
    <location>
        <begin position="403"/>
        <end position="423"/>
    </location>
</feature>
<evidence type="ECO:0000313" key="8">
    <source>
        <dbReference type="Proteomes" id="UP000007887"/>
    </source>
</evidence>
<dbReference type="eggNOG" id="COG2244">
    <property type="taxonomic scope" value="Bacteria"/>
</dbReference>
<feature type="transmembrane region" description="Helical" evidence="6">
    <location>
        <begin position="343"/>
        <end position="368"/>
    </location>
</feature>
<name>I0GNF4_SELRL</name>
<dbReference type="RefSeq" id="WP_014423733.1">
    <property type="nucleotide sequence ID" value="NC_017068.1"/>
</dbReference>
<dbReference type="GO" id="GO:0005886">
    <property type="term" value="C:plasma membrane"/>
    <property type="evidence" value="ECO:0007669"/>
    <property type="project" value="UniProtKB-SubCell"/>
</dbReference>
<dbReference type="PATRIC" id="fig|927704.6.peg.598"/>
<evidence type="ECO:0008006" key="9">
    <source>
        <dbReference type="Google" id="ProtNLM"/>
    </source>
</evidence>
<evidence type="ECO:0000256" key="4">
    <source>
        <dbReference type="ARBA" id="ARBA00022989"/>
    </source>
</evidence>
<evidence type="ECO:0000256" key="6">
    <source>
        <dbReference type="SAM" id="Phobius"/>
    </source>
</evidence>
<protein>
    <recommendedName>
        <fullName evidence="9">Membrane protein involved in the export of O-antigen and teichoic acid</fullName>
    </recommendedName>
</protein>
<feature type="transmembrane region" description="Helical" evidence="6">
    <location>
        <begin position="311"/>
        <end position="331"/>
    </location>
</feature>
<dbReference type="OrthoDB" id="3224024at2"/>
<gene>
    <name evidence="7" type="ordered locus">SELR_05830</name>
</gene>
<evidence type="ECO:0000313" key="7">
    <source>
        <dbReference type="EMBL" id="BAL82291.1"/>
    </source>
</evidence>
<reference evidence="7 8" key="1">
    <citation type="submission" date="2011-10" db="EMBL/GenBank/DDBJ databases">
        <title>Whole genome sequence of Selenomonas ruminantium subsp. lactilytica TAM6421.</title>
        <authorList>
            <person name="Oguchi A."/>
            <person name="Ankai A."/>
            <person name="Kaneko J."/>
            <person name="Yamada-Narita S."/>
            <person name="Fukui S."/>
            <person name="Takahashi M."/>
            <person name="Onodera T."/>
            <person name="Kojima S."/>
            <person name="Fushimi T."/>
            <person name="Abe N."/>
            <person name="Kamio Y."/>
            <person name="Yamazaki S."/>
            <person name="Fujita N."/>
        </authorList>
    </citation>
    <scope>NUCLEOTIDE SEQUENCE [LARGE SCALE GENOMIC DNA]</scope>
    <source>
        <strain evidence="8">NBRC 103574 / TAM6421</strain>
    </source>
</reference>
<evidence type="ECO:0000256" key="2">
    <source>
        <dbReference type="ARBA" id="ARBA00022475"/>
    </source>
</evidence>
<dbReference type="KEGG" id="sri:SELR_05830"/>
<feature type="transmembrane region" description="Helical" evidence="6">
    <location>
        <begin position="12"/>
        <end position="33"/>
    </location>
</feature>
<dbReference type="InterPro" id="IPR050833">
    <property type="entry name" value="Poly_Biosynth_Transport"/>
</dbReference>
<feature type="transmembrane region" description="Helical" evidence="6">
    <location>
        <begin position="183"/>
        <end position="204"/>
    </location>
</feature>
<feature type="transmembrane region" description="Helical" evidence="6">
    <location>
        <begin position="375"/>
        <end position="397"/>
    </location>
</feature>
<sequence>MSNKSVVSNTIILGALAIFLSSAINLIMVPFITQRLGVEAYGFVTLGRNIADYAGIAMLALNSFSARFMAVSYMQDKQKDFSEYYSTVFLSNLVIGAILFIIGAVISIFANEILNIPDKFAIDVPILFLGIFLSSYLMFASTAFQSITYAIKRLDLYNLIRNIGLLTQAFILVALFFCFEGKIWYVGLAYLGQNIIIFILCYLVKQRYVSELRARLETFSFSRLRILVLNGIWNSINQIGNVLNSGLDLVVTNVFLTGEIMGIISITKMIGGLFSTINQTISQSFHPVFLQLFSDGKQDELLKEFKRATNICGIFANTVFVTLIVFGRDFYRIWVPSVSNETLYYLTILAIIPSLFEGYISPIGYIYTLKMKNKVPCFVTIAGGLVNVVGMLVLLTTTSLAEYAVLGTTMVVMTIIYFIFNPIYMAKCLQIRFTYFYPAIMQNFALAVISCVLMLFCKEFLPEINGWLLFIVYNSSLAIILILFQSIVLLGKNKTLSYIKKWGGV</sequence>
<feature type="transmembrane region" description="Helical" evidence="6">
    <location>
        <begin position="468"/>
        <end position="491"/>
    </location>
</feature>
<keyword evidence="4 6" id="KW-1133">Transmembrane helix</keyword>
<keyword evidence="2" id="KW-1003">Cell membrane</keyword>
<feature type="transmembrane region" description="Helical" evidence="6">
    <location>
        <begin position="122"/>
        <end position="144"/>
    </location>
</feature>
<organism evidence="7 8">
    <name type="scientific">Selenomonas ruminantium subsp. lactilytica (strain NBRC 103574 / TAM6421)</name>
    <dbReference type="NCBI Taxonomy" id="927704"/>
    <lineage>
        <taxon>Bacteria</taxon>
        <taxon>Bacillati</taxon>
        <taxon>Bacillota</taxon>
        <taxon>Negativicutes</taxon>
        <taxon>Selenomonadales</taxon>
        <taxon>Selenomonadaceae</taxon>
        <taxon>Selenomonas</taxon>
    </lineage>
</organism>
<evidence type="ECO:0000256" key="3">
    <source>
        <dbReference type="ARBA" id="ARBA00022692"/>
    </source>
</evidence>
<keyword evidence="3 6" id="KW-0812">Transmembrane</keyword>
<accession>I0GNF4</accession>